<keyword evidence="3" id="KW-0378">Hydrolase</keyword>
<sequence>MAPPPAEPGRPRPDRRRRVALLAAAMAMVLLVLPLATGVLGAVVPPPPTSYDLAWRAPFNRPDHYPLARRPDPSLYRPHGDWFGRLILPAAAEMVQGGGDWVWLELEQAPADHEGLVGQRLRLGWRDEPMLRALVGKVSTPVRLGEQAALAAQQGNVVPTRLDGRNDVGPLQTLAGAHPHDDITVALEEVRVERRDGVTVLRIGRPPLQSTGRWVALVRLLSRDPADPERFRVQHYDRGRGNFGGAIETVRLPRQPPDRHGRRFFDPQGLLESPVGRDGWYLYGAPDREGTFTAQALEPRRLTRLESDRVLRGTAAGLNAISRVNWSDGETRRGRFSRVGLVPDGEQAPWQPGDRSLVIHNFGGIGGPDGEPISGFTVTGHFAFGAARVVRDPFTGEPRFDLRYHQIYANNPNGIVSGSQDWSAYTGNLQRGWLGTRPISDVLVRTDPLLLEELAIQAEVLMARYRSGDGGGVSLVSPAISCVQDSSQALWIAIDQLRRRRRALDGTELPRLASLARSLDALLTPFGMVRADWRHNASLMDRPGDAPDRFRASPSLWDGLLSWRSMLPRRAHDEMARVFLRHGDLLHVLRTNQLPGADRRLAPLAPTQLLGQLPVVGLALPRLMDAFFTPPSPAGLALAALLLGAYAAIALPLGRRSGFLPATASAVGPWLLLRRAPALLLSPALVEETLFRGALLPHPLEGLGMADTVAWGALSVGLFVAWHPLAGRLWYRQGRRLFDDGRFLLLAGLLGVACVVAYQVTGSIWAPVLIHWLVVLIWLEPLGGRRWLDAGIQG</sequence>
<keyword evidence="3" id="KW-0482">Metalloprotease</keyword>
<evidence type="ECO:0000256" key="1">
    <source>
        <dbReference type="SAM" id="Phobius"/>
    </source>
</evidence>
<gene>
    <name evidence="3" type="ORF">C7B81_15070</name>
</gene>
<evidence type="ECO:0000313" key="3">
    <source>
        <dbReference type="EMBL" id="PSB36096.1"/>
    </source>
</evidence>
<feature type="transmembrane region" description="Helical" evidence="1">
    <location>
        <begin position="709"/>
        <end position="731"/>
    </location>
</feature>
<feature type="domain" description="CAAX prenyl protease 2/Lysostaphin resistance protein A-like" evidence="2">
    <location>
        <begin position="674"/>
        <end position="775"/>
    </location>
</feature>
<feature type="transmembrane region" description="Helical" evidence="1">
    <location>
        <begin position="743"/>
        <end position="758"/>
    </location>
</feature>
<dbReference type="Pfam" id="PF02517">
    <property type="entry name" value="Rce1-like"/>
    <property type="match status" value="1"/>
</dbReference>
<proteinExistence type="predicted"/>
<reference evidence="3 4" key="2">
    <citation type="submission" date="2018-03" db="EMBL/GenBank/DDBJ databases">
        <title>The ancient ancestry and fast evolution of plastids.</title>
        <authorList>
            <person name="Moore K.R."/>
            <person name="Magnabosco C."/>
            <person name="Momper L."/>
            <person name="Gold D.A."/>
            <person name="Bosak T."/>
            <person name="Fournier G.P."/>
        </authorList>
    </citation>
    <scope>NUCLEOTIDE SEQUENCE [LARGE SCALE GENOMIC DNA]</scope>
    <source>
        <strain evidence="3 4">CCALA 015</strain>
    </source>
</reference>
<dbReference type="EMBL" id="PVWP01000012">
    <property type="protein sequence ID" value="PSB36096.1"/>
    <property type="molecule type" value="Genomic_DNA"/>
</dbReference>
<keyword evidence="4" id="KW-1185">Reference proteome</keyword>
<organism evidence="3 4">
    <name type="scientific">Aphanothece cf. minutissima CCALA 015</name>
    <dbReference type="NCBI Taxonomy" id="2107695"/>
    <lineage>
        <taxon>Bacteria</taxon>
        <taxon>Bacillati</taxon>
        <taxon>Cyanobacteriota</taxon>
        <taxon>Cyanophyceae</taxon>
        <taxon>Oscillatoriophycideae</taxon>
        <taxon>Chroococcales</taxon>
        <taxon>Aphanothecaceae</taxon>
        <taxon>Aphanothece</taxon>
    </lineage>
</organism>
<accession>A0ABX5F436</accession>
<name>A0ABX5F436_9CHRO</name>
<comment type="caution">
    <text evidence="3">The sequence shown here is derived from an EMBL/GenBank/DDBJ whole genome shotgun (WGS) entry which is preliminary data.</text>
</comment>
<evidence type="ECO:0000313" key="4">
    <source>
        <dbReference type="Proteomes" id="UP000238218"/>
    </source>
</evidence>
<protein>
    <submittedName>
        <fullName evidence="3">CPBP family intramembrane metalloprotease domain-containing protein</fullName>
    </submittedName>
</protein>
<feature type="transmembrane region" description="Helical" evidence="1">
    <location>
        <begin position="634"/>
        <end position="654"/>
    </location>
</feature>
<dbReference type="RefSeq" id="WP_106222859.1">
    <property type="nucleotide sequence ID" value="NZ_PVWP01000012.1"/>
</dbReference>
<reference evidence="3 4" key="1">
    <citation type="submission" date="2018-02" db="EMBL/GenBank/DDBJ databases">
        <authorList>
            <person name="Moore K."/>
            <person name="Momper L."/>
        </authorList>
    </citation>
    <scope>NUCLEOTIDE SEQUENCE [LARGE SCALE GENOMIC DNA]</scope>
    <source>
        <strain evidence="3 4">CCALA 015</strain>
    </source>
</reference>
<keyword evidence="1" id="KW-0472">Membrane</keyword>
<keyword evidence="1" id="KW-1133">Transmembrane helix</keyword>
<dbReference type="InterPro" id="IPR003675">
    <property type="entry name" value="Rce1/LyrA-like_dom"/>
</dbReference>
<keyword evidence="1" id="KW-0812">Transmembrane</keyword>
<evidence type="ECO:0000259" key="2">
    <source>
        <dbReference type="Pfam" id="PF02517"/>
    </source>
</evidence>
<keyword evidence="3" id="KW-0645">Protease</keyword>
<dbReference type="Proteomes" id="UP000238218">
    <property type="component" value="Unassembled WGS sequence"/>
</dbReference>
<dbReference type="GO" id="GO:0008237">
    <property type="term" value="F:metallopeptidase activity"/>
    <property type="evidence" value="ECO:0007669"/>
    <property type="project" value="UniProtKB-KW"/>
</dbReference>